<dbReference type="Proteomes" id="UP000601099">
    <property type="component" value="Unassembled WGS sequence"/>
</dbReference>
<accession>A0ABS0L5L4</accession>
<dbReference type="RefSeq" id="WP_196956443.1">
    <property type="nucleotide sequence ID" value="NZ_JADWYK010000013.1"/>
</dbReference>
<dbReference type="EMBL" id="JADWYK010000013">
    <property type="protein sequence ID" value="MBG8555421.1"/>
    <property type="molecule type" value="Genomic_DNA"/>
</dbReference>
<name>A0ABS0L5L4_9BACT</name>
<feature type="signal peptide" evidence="1">
    <location>
        <begin position="1"/>
        <end position="18"/>
    </location>
</feature>
<proteinExistence type="predicted"/>
<dbReference type="Pfam" id="PF13620">
    <property type="entry name" value="CarboxypepD_reg"/>
    <property type="match status" value="1"/>
</dbReference>
<gene>
    <name evidence="2" type="ORF">I5L79_17865</name>
</gene>
<keyword evidence="3" id="KW-1185">Reference proteome</keyword>
<keyword evidence="1" id="KW-0732">Signal</keyword>
<evidence type="ECO:0000313" key="3">
    <source>
        <dbReference type="Proteomes" id="UP000601099"/>
    </source>
</evidence>
<evidence type="ECO:0000313" key="2">
    <source>
        <dbReference type="EMBL" id="MBG8555421.1"/>
    </source>
</evidence>
<evidence type="ECO:0000256" key="1">
    <source>
        <dbReference type="SAM" id="SignalP"/>
    </source>
</evidence>
<dbReference type="SUPFAM" id="SSF49464">
    <property type="entry name" value="Carboxypeptidase regulatory domain-like"/>
    <property type="match status" value="1"/>
</dbReference>
<feature type="chain" id="PRO_5046227931" evidence="1">
    <location>
        <begin position="19"/>
        <end position="141"/>
    </location>
</feature>
<sequence length="141" mass="14810">MKTFAFNRILLGFTFVLAGLQLSASTFYNGTITGTLRDGETNEPIPSATVAILRADDNAVIRTVATNADGSFQVGKVPFGKYKLATTVLGFEPQQPRIVVNGVQTRIAVGTVRLQPLGARKAAKTTAAVTAPTCSVAQPQG</sequence>
<organism evidence="2 3">
    <name type="scientific">Hymenobacter guriensis</name>
    <dbReference type="NCBI Taxonomy" id="2793065"/>
    <lineage>
        <taxon>Bacteria</taxon>
        <taxon>Pseudomonadati</taxon>
        <taxon>Bacteroidota</taxon>
        <taxon>Cytophagia</taxon>
        <taxon>Cytophagales</taxon>
        <taxon>Hymenobacteraceae</taxon>
        <taxon>Hymenobacter</taxon>
    </lineage>
</organism>
<protein>
    <submittedName>
        <fullName evidence="2">Carboxypeptidase regulatory-like domain-containing protein</fullName>
    </submittedName>
</protein>
<dbReference type="InterPro" id="IPR008969">
    <property type="entry name" value="CarboxyPept-like_regulatory"/>
</dbReference>
<reference evidence="2 3" key="1">
    <citation type="submission" date="2020-11" db="EMBL/GenBank/DDBJ databases">
        <title>Hymenobacter sp.</title>
        <authorList>
            <person name="Kim M.K."/>
        </authorList>
    </citation>
    <scope>NUCLEOTIDE SEQUENCE [LARGE SCALE GENOMIC DNA]</scope>
    <source>
        <strain evidence="2 3">BT594</strain>
    </source>
</reference>
<dbReference type="Gene3D" id="2.60.40.1120">
    <property type="entry name" value="Carboxypeptidase-like, regulatory domain"/>
    <property type="match status" value="1"/>
</dbReference>
<comment type="caution">
    <text evidence="2">The sequence shown here is derived from an EMBL/GenBank/DDBJ whole genome shotgun (WGS) entry which is preliminary data.</text>
</comment>